<evidence type="ECO:0000313" key="2">
    <source>
        <dbReference type="Proteomes" id="UP000823865"/>
    </source>
</evidence>
<organism evidence="1 2">
    <name type="scientific">Candidatus Paraprevotella stercoravium</name>
    <dbReference type="NCBI Taxonomy" id="2838725"/>
    <lineage>
        <taxon>Bacteria</taxon>
        <taxon>Pseudomonadati</taxon>
        <taxon>Bacteroidota</taxon>
        <taxon>Bacteroidia</taxon>
        <taxon>Bacteroidales</taxon>
        <taxon>Prevotellaceae</taxon>
        <taxon>Paraprevotella</taxon>
    </lineage>
</organism>
<dbReference type="EMBL" id="JAHLFU010000289">
    <property type="protein sequence ID" value="MBU3854827.1"/>
    <property type="molecule type" value="Genomic_DNA"/>
</dbReference>
<sequence>MIKKDSSIKRFFKRIEKFFSSFKQRYVVHFLMNKAGGKQLVARYKNRTNDNCGEINESSPIWICWWQGEEAMPPIAKACLYSIRIHAGKHPVILITYQNYQRYVKFPSEIIKKQQSGIIDLTHFSDILRTMLLARYGGIWMDCTVLLPSKNIDSFIHSTEKFWSCHHIPIYHNISRGGWTSFFWACGKENLLASFMADFHINYWTRCNRLINYLLLDYTFAIARKYISSVRQMIEDVPITTMGPLGKCLNDEYNHEQWEKFCSDFDFHKLTYKIPLQEATPEGKKTFYGHIMENYLPKAT</sequence>
<dbReference type="Pfam" id="PF05704">
    <property type="entry name" value="Caps_synth"/>
    <property type="match status" value="1"/>
</dbReference>
<reference evidence="1" key="1">
    <citation type="journal article" date="2021" name="PeerJ">
        <title>Extensive microbial diversity within the chicken gut microbiome revealed by metagenomics and culture.</title>
        <authorList>
            <person name="Gilroy R."/>
            <person name="Ravi A."/>
            <person name="Getino M."/>
            <person name="Pursley I."/>
            <person name="Horton D.L."/>
            <person name="Alikhan N.F."/>
            <person name="Baker D."/>
            <person name="Gharbi K."/>
            <person name="Hall N."/>
            <person name="Watson M."/>
            <person name="Adriaenssens E.M."/>
            <person name="Foster-Nyarko E."/>
            <person name="Jarju S."/>
            <person name="Secka A."/>
            <person name="Antonio M."/>
            <person name="Oren A."/>
            <person name="Chaudhuri R.R."/>
            <person name="La Ragione R."/>
            <person name="Hildebrand F."/>
            <person name="Pallen M.J."/>
        </authorList>
    </citation>
    <scope>NUCLEOTIDE SEQUENCE</scope>
    <source>
        <strain evidence="1">G3-2149</strain>
    </source>
</reference>
<proteinExistence type="predicted"/>
<dbReference type="GO" id="GO:0016757">
    <property type="term" value="F:glycosyltransferase activity"/>
    <property type="evidence" value="ECO:0007669"/>
    <property type="project" value="InterPro"/>
</dbReference>
<dbReference type="SUPFAM" id="SSF53448">
    <property type="entry name" value="Nucleotide-diphospho-sugar transferases"/>
    <property type="match status" value="1"/>
</dbReference>
<dbReference type="InterPro" id="IPR008441">
    <property type="entry name" value="AfumC-like_glycosyl_Trfase"/>
</dbReference>
<reference evidence="1" key="2">
    <citation type="submission" date="2021-04" db="EMBL/GenBank/DDBJ databases">
        <authorList>
            <person name="Gilroy R."/>
        </authorList>
    </citation>
    <scope>NUCLEOTIDE SEQUENCE</scope>
    <source>
        <strain evidence="1">G3-2149</strain>
    </source>
</reference>
<dbReference type="InterPro" id="IPR029044">
    <property type="entry name" value="Nucleotide-diphossugar_trans"/>
</dbReference>
<name>A0A9E2P2K2_9BACT</name>
<dbReference type="AlphaFoldDB" id="A0A9E2P2K2"/>
<gene>
    <name evidence="1" type="ORF">H9789_13635</name>
</gene>
<dbReference type="Gene3D" id="3.90.550.20">
    <property type="match status" value="1"/>
</dbReference>
<comment type="caution">
    <text evidence="1">The sequence shown here is derived from an EMBL/GenBank/DDBJ whole genome shotgun (WGS) entry which is preliminary data.</text>
</comment>
<accession>A0A9E2P2K2</accession>
<dbReference type="Proteomes" id="UP000823865">
    <property type="component" value="Unassembled WGS sequence"/>
</dbReference>
<protein>
    <submittedName>
        <fullName evidence="1">Capsular polysaccharide synthesis protein</fullName>
    </submittedName>
</protein>
<evidence type="ECO:0000313" key="1">
    <source>
        <dbReference type="EMBL" id="MBU3854827.1"/>
    </source>
</evidence>